<accession>A0A3G4ZVK2</accession>
<feature type="domain" description="Protein kinase" evidence="2">
    <location>
        <begin position="11"/>
        <end position="286"/>
    </location>
</feature>
<evidence type="ECO:0000313" key="3">
    <source>
        <dbReference type="EMBL" id="AYV78938.1"/>
    </source>
</evidence>
<dbReference type="PANTHER" id="PTHR48014">
    <property type="entry name" value="SERINE/THREONINE-PROTEIN KINASE FRAY2"/>
    <property type="match status" value="1"/>
</dbReference>
<organism evidence="3">
    <name type="scientific">Edafosvirus sp</name>
    <dbReference type="NCBI Taxonomy" id="2487765"/>
    <lineage>
        <taxon>Viruses</taxon>
        <taxon>Varidnaviria</taxon>
        <taxon>Bamfordvirae</taxon>
        <taxon>Nucleocytoviricota</taxon>
        <taxon>Megaviricetes</taxon>
        <taxon>Imitervirales</taxon>
        <taxon>Mimiviridae</taxon>
        <taxon>Klosneuvirinae</taxon>
    </lineage>
</organism>
<dbReference type="Pfam" id="PF00069">
    <property type="entry name" value="Pkinase"/>
    <property type="match status" value="1"/>
</dbReference>
<dbReference type="InterPro" id="IPR011009">
    <property type="entry name" value="Kinase-like_dom_sf"/>
</dbReference>
<protein>
    <recommendedName>
        <fullName evidence="2">Protein kinase domain-containing protein</fullName>
    </recommendedName>
</protein>
<gene>
    <name evidence="3" type="ORF">Edafosvirus54_3</name>
</gene>
<name>A0A3G4ZVK2_9VIRU</name>
<dbReference type="GO" id="GO:0043539">
    <property type="term" value="F:protein serine/threonine kinase activator activity"/>
    <property type="evidence" value="ECO:0007669"/>
    <property type="project" value="InterPro"/>
</dbReference>
<dbReference type="Gene3D" id="1.10.510.10">
    <property type="entry name" value="Transferase(Phosphotransferase) domain 1"/>
    <property type="match status" value="1"/>
</dbReference>
<sequence length="300" mass="34307">MTTIDSPKAKYELKEQIGTGSSCIVYRAISKDGKEYAVKIIKLEKDADPTLVKDKFDTALMHEFYDEAECIYNEIMMTKRLKHHNIIEIYDSFVTDKEVWIIMELETNSCLSIIKSLHPSGIKNEVLIATILKYTLLAIEYCHLHDQIHRDIKAANILINKSGVVKLADFGAGALLVHDGIKDATRTSFIGTPCWMAPEIFLKTGYTNKIDIWSFGVTILELAFGRVPFCFLEKVTKLDDKADPFSCYKDQKNTFSKCFIDIVLKCLHHNPEDRPTAKELLGHKFFKQARDEKYILDNII</sequence>
<dbReference type="GO" id="GO:0004672">
    <property type="term" value="F:protein kinase activity"/>
    <property type="evidence" value="ECO:0007669"/>
    <property type="project" value="InterPro"/>
</dbReference>
<dbReference type="InterPro" id="IPR000719">
    <property type="entry name" value="Prot_kinase_dom"/>
</dbReference>
<evidence type="ECO:0000256" key="1">
    <source>
        <dbReference type="ARBA" id="ARBA00008874"/>
    </source>
</evidence>
<proteinExistence type="inferred from homology"/>
<dbReference type="Gene3D" id="3.30.200.20">
    <property type="entry name" value="Phosphorylase Kinase, domain 1"/>
    <property type="match status" value="1"/>
</dbReference>
<dbReference type="GO" id="GO:0005524">
    <property type="term" value="F:ATP binding"/>
    <property type="evidence" value="ECO:0007669"/>
    <property type="project" value="InterPro"/>
</dbReference>
<comment type="similarity">
    <text evidence="1">Belongs to the protein kinase superfamily. STE Ser/Thr protein kinase family. STE20 subfamily.</text>
</comment>
<evidence type="ECO:0000259" key="2">
    <source>
        <dbReference type="PROSITE" id="PS50011"/>
    </source>
</evidence>
<dbReference type="SUPFAM" id="SSF56112">
    <property type="entry name" value="Protein kinase-like (PK-like)"/>
    <property type="match status" value="1"/>
</dbReference>
<dbReference type="EMBL" id="MK072119">
    <property type="protein sequence ID" value="AYV78938.1"/>
    <property type="molecule type" value="Genomic_DNA"/>
</dbReference>
<dbReference type="InterPro" id="IPR047173">
    <property type="entry name" value="STRAD_A/B-like"/>
</dbReference>
<dbReference type="PANTHER" id="PTHR48014:SF21">
    <property type="entry name" value="SERINE_THREONINE-PROTEIN KINASE FRAY2"/>
    <property type="match status" value="1"/>
</dbReference>
<dbReference type="PROSITE" id="PS50011">
    <property type="entry name" value="PROTEIN_KINASE_DOM"/>
    <property type="match status" value="1"/>
</dbReference>
<reference evidence="3" key="1">
    <citation type="submission" date="2018-10" db="EMBL/GenBank/DDBJ databases">
        <title>Hidden diversity of soil giant viruses.</title>
        <authorList>
            <person name="Schulz F."/>
            <person name="Alteio L."/>
            <person name="Goudeau D."/>
            <person name="Ryan E.M."/>
            <person name="Malmstrom R.R."/>
            <person name="Blanchard J."/>
            <person name="Woyke T."/>
        </authorList>
    </citation>
    <scope>NUCLEOTIDE SEQUENCE</scope>
    <source>
        <strain evidence="3">EDV1</strain>
    </source>
</reference>
<dbReference type="SMART" id="SM00220">
    <property type="entry name" value="S_TKc"/>
    <property type="match status" value="1"/>
</dbReference>